<sequence>PGHGCPWLPEKGHQLRTTAGETAFLLERSLCFGEGARPGTWYILADSRLPASSFGDESSRTLLFSTCFVCLKKQK</sequence>
<name>A0A9X9PV68_GULGU</name>
<gene>
    <name evidence="1" type="ORF">BN2614_LOCUS2</name>
</gene>
<keyword evidence="2" id="KW-1185">Reference proteome</keyword>
<protein>
    <submittedName>
        <fullName evidence="1">Uncharacterized protein</fullName>
    </submittedName>
</protein>
<evidence type="ECO:0000313" key="2">
    <source>
        <dbReference type="Proteomes" id="UP000269945"/>
    </source>
</evidence>
<dbReference type="EMBL" id="CYRY02002957">
    <property type="protein sequence ID" value="VCW67646.1"/>
    <property type="molecule type" value="Genomic_DNA"/>
</dbReference>
<comment type="caution">
    <text evidence="1">The sequence shown here is derived from an EMBL/GenBank/DDBJ whole genome shotgun (WGS) entry which is preliminary data.</text>
</comment>
<feature type="non-terminal residue" evidence="1">
    <location>
        <position position="1"/>
    </location>
</feature>
<proteinExistence type="predicted"/>
<reference evidence="1 2" key="1">
    <citation type="submission" date="2018-10" db="EMBL/GenBank/DDBJ databases">
        <authorList>
            <person name="Ekblom R."/>
            <person name="Jareborg N."/>
        </authorList>
    </citation>
    <scope>NUCLEOTIDE SEQUENCE [LARGE SCALE GENOMIC DNA]</scope>
    <source>
        <tissue evidence="1">Muscle</tissue>
    </source>
</reference>
<organism evidence="1 2">
    <name type="scientific">Gulo gulo</name>
    <name type="common">Wolverine</name>
    <name type="synonym">Gluton</name>
    <dbReference type="NCBI Taxonomy" id="48420"/>
    <lineage>
        <taxon>Eukaryota</taxon>
        <taxon>Metazoa</taxon>
        <taxon>Chordata</taxon>
        <taxon>Craniata</taxon>
        <taxon>Vertebrata</taxon>
        <taxon>Euteleostomi</taxon>
        <taxon>Mammalia</taxon>
        <taxon>Eutheria</taxon>
        <taxon>Laurasiatheria</taxon>
        <taxon>Carnivora</taxon>
        <taxon>Caniformia</taxon>
        <taxon>Musteloidea</taxon>
        <taxon>Mustelidae</taxon>
        <taxon>Guloninae</taxon>
        <taxon>Gulo</taxon>
    </lineage>
</organism>
<dbReference type="AlphaFoldDB" id="A0A9X9PV68"/>
<accession>A0A9X9PV68</accession>
<dbReference type="Proteomes" id="UP000269945">
    <property type="component" value="Unassembled WGS sequence"/>
</dbReference>
<evidence type="ECO:0000313" key="1">
    <source>
        <dbReference type="EMBL" id="VCW67646.1"/>
    </source>
</evidence>